<feature type="domain" description="ATPase BadF/BadG/BcrA/BcrD type" evidence="5">
    <location>
        <begin position="157"/>
        <end position="487"/>
    </location>
</feature>
<dbReference type="Pfam" id="PF01869">
    <property type="entry name" value="BcrAD_BadFG"/>
    <property type="match status" value="1"/>
</dbReference>
<accession>A0A915NN85</accession>
<organism evidence="6 7">
    <name type="scientific">Meloidogyne floridensis</name>
    <dbReference type="NCBI Taxonomy" id="298350"/>
    <lineage>
        <taxon>Eukaryota</taxon>
        <taxon>Metazoa</taxon>
        <taxon>Ecdysozoa</taxon>
        <taxon>Nematoda</taxon>
        <taxon>Chromadorea</taxon>
        <taxon>Rhabditida</taxon>
        <taxon>Tylenchina</taxon>
        <taxon>Tylenchomorpha</taxon>
        <taxon>Tylenchoidea</taxon>
        <taxon>Meloidogynidae</taxon>
        <taxon>Meloidogyninae</taxon>
        <taxon>Meloidogyne</taxon>
    </lineage>
</organism>
<protein>
    <recommendedName>
        <fullName evidence="3">N-acetyl-D-glucosamine kinase</fullName>
        <ecNumber evidence="2">2.7.1.59</ecNumber>
    </recommendedName>
    <alternativeName>
        <fullName evidence="4">GlcNAc kinase</fullName>
    </alternativeName>
</protein>
<dbReference type="InterPro" id="IPR029063">
    <property type="entry name" value="SAM-dependent_MTases_sf"/>
</dbReference>
<evidence type="ECO:0000256" key="2">
    <source>
        <dbReference type="ARBA" id="ARBA00012122"/>
    </source>
</evidence>
<comment type="similarity">
    <text evidence="1">Belongs to the eukaryotic-type N-acetylglucosamine kinase family.</text>
</comment>
<dbReference type="InterPro" id="IPR039758">
    <property type="entry name" value="NAGK-like"/>
</dbReference>
<evidence type="ECO:0000259" key="5">
    <source>
        <dbReference type="Pfam" id="PF01869"/>
    </source>
</evidence>
<evidence type="ECO:0000256" key="3">
    <source>
        <dbReference type="ARBA" id="ARBA00014974"/>
    </source>
</evidence>
<dbReference type="EC" id="2.7.1.59" evidence="2"/>
<evidence type="ECO:0000313" key="7">
    <source>
        <dbReference type="WBParaSite" id="scf7180000418884.g3061"/>
    </source>
</evidence>
<dbReference type="PANTHER" id="PTHR12862:SF0">
    <property type="entry name" value="N-ACETYL-D-GLUCOSAMINE KINASE"/>
    <property type="match status" value="1"/>
</dbReference>
<keyword evidence="6" id="KW-1185">Reference proteome</keyword>
<dbReference type="Proteomes" id="UP000887560">
    <property type="component" value="Unplaced"/>
</dbReference>
<dbReference type="AlphaFoldDB" id="A0A915NN85"/>
<dbReference type="Gene3D" id="3.40.50.150">
    <property type="entry name" value="Vaccinia Virus protein VP39"/>
    <property type="match status" value="1"/>
</dbReference>
<dbReference type="InterPro" id="IPR002731">
    <property type="entry name" value="ATPase_BadF"/>
</dbReference>
<dbReference type="SUPFAM" id="SSF53067">
    <property type="entry name" value="Actin-like ATPase domain"/>
    <property type="match status" value="2"/>
</dbReference>
<evidence type="ECO:0000313" key="6">
    <source>
        <dbReference type="Proteomes" id="UP000887560"/>
    </source>
</evidence>
<dbReference type="Gene3D" id="3.30.420.40">
    <property type="match status" value="2"/>
</dbReference>
<evidence type="ECO:0000256" key="4">
    <source>
        <dbReference type="ARBA" id="ARBA00031123"/>
    </source>
</evidence>
<name>A0A915NN85_9BILA</name>
<dbReference type="InterPro" id="IPR043129">
    <property type="entry name" value="ATPase_NBD"/>
</dbReference>
<dbReference type="PANTHER" id="PTHR12862">
    <property type="entry name" value="BADF TYPE ATPASE DOMAIN-CONTAINING PROTEIN"/>
    <property type="match status" value="1"/>
</dbReference>
<sequence length="513" mass="56638">MQGEFIASNPNIWKGSTVMEIGSGVAALPSMTALRCGASKVVITEQSHLDKGFDWQNPEIGITELLNKSIQVDYLFGSDVFYDPSDWTIEELLLEQTTNNYSLISTLIRCVDTCKHTICIGKIIRSNYLLDNKMISNNDKEEMQNKYEEKSGKIFAGIEGGATCSTFVLIDSQGNLLHQLSGGPGLNFLLNGVESTADKIARWLREAIVEKNRKEHSTSTPIRLPVAALGMGLSGAENTATNTLLLEYLRSQHGDLAEALFLTSDAVAAVATCGIVLIAGTGSTCRLLKSDGSVHGVGGWGHLVGDEGGAFWISMRAIRYIFSFDDGMLENSFSNNFMIDENDDVQDIQTVKEHLLKHFKIKTKEELMNILYGPNFQKSYIASFTKLLAELGLNNNKLATKIFFDAGYSLAAHICAISKHFDEEFYTNKVSILLIGSVFKSWQLLRKGFERCLATNVSNCLKKNQRTFRKVAFYRPTSSPAIGAAILGAKQLKIDTTNINLFSEKLPFDEIIV</sequence>
<dbReference type="GO" id="GO:0045127">
    <property type="term" value="F:N-acetylglucosamine kinase activity"/>
    <property type="evidence" value="ECO:0007669"/>
    <property type="project" value="UniProtKB-EC"/>
</dbReference>
<proteinExistence type="inferred from homology"/>
<reference evidence="7" key="1">
    <citation type="submission" date="2022-11" db="UniProtKB">
        <authorList>
            <consortium name="WormBaseParasite"/>
        </authorList>
    </citation>
    <scope>IDENTIFICATION</scope>
</reference>
<evidence type="ECO:0000256" key="1">
    <source>
        <dbReference type="ARBA" id="ARBA00006198"/>
    </source>
</evidence>
<dbReference type="WBParaSite" id="scf7180000418884.g3061">
    <property type="protein sequence ID" value="scf7180000418884.g3061"/>
    <property type="gene ID" value="scf7180000418884.g3061"/>
</dbReference>